<protein>
    <recommendedName>
        <fullName evidence="2">Deoxyribonuclease NucA/NucB domain-containing protein</fullName>
    </recommendedName>
</protein>
<dbReference type="InterPro" id="IPR029476">
    <property type="entry name" value="DNase_NucA_NucB"/>
</dbReference>
<evidence type="ECO:0000256" key="1">
    <source>
        <dbReference type="SAM" id="MobiDB-lite"/>
    </source>
</evidence>
<name>E4N7I6_KITSK</name>
<reference evidence="3 4" key="1">
    <citation type="journal article" date="2010" name="DNA Res.">
        <title>Genome sequence of Kitasatospora setae NBRC 14216T: an evolutionary snapshot of the family Streptomycetaceae.</title>
        <authorList>
            <person name="Ichikawa N."/>
            <person name="Oguchi A."/>
            <person name="Ikeda H."/>
            <person name="Ishikawa J."/>
            <person name="Kitani S."/>
            <person name="Watanabe Y."/>
            <person name="Nakamura S."/>
            <person name="Katano Y."/>
            <person name="Kishi E."/>
            <person name="Sasagawa M."/>
            <person name="Ankai A."/>
            <person name="Fukui S."/>
            <person name="Hashimoto Y."/>
            <person name="Kamata S."/>
            <person name="Otoguro M."/>
            <person name="Tanikawa S."/>
            <person name="Nihira T."/>
            <person name="Horinouchi S."/>
            <person name="Ohnishi Y."/>
            <person name="Hayakawa M."/>
            <person name="Kuzuyama T."/>
            <person name="Arisawa A."/>
            <person name="Nomoto F."/>
            <person name="Miura H."/>
            <person name="Takahashi Y."/>
            <person name="Fujita N."/>
        </authorList>
    </citation>
    <scope>NUCLEOTIDE SEQUENCE [LARGE SCALE GENOMIC DNA]</scope>
    <source>
        <strain evidence="4">ATCC 33774 / DSM 43861 / JCM 3304 / KCC A-0304 / NBRC 14216 / KM-6054</strain>
    </source>
</reference>
<organism evidence="3 4">
    <name type="scientific">Kitasatospora setae (strain ATCC 33774 / DSM 43861 / JCM 3304 / KCC A-0304 / NBRC 14216 / KM-6054)</name>
    <name type="common">Streptomyces setae</name>
    <dbReference type="NCBI Taxonomy" id="452652"/>
    <lineage>
        <taxon>Bacteria</taxon>
        <taxon>Bacillati</taxon>
        <taxon>Actinomycetota</taxon>
        <taxon>Actinomycetes</taxon>
        <taxon>Kitasatosporales</taxon>
        <taxon>Streptomycetaceae</taxon>
        <taxon>Kitasatospora</taxon>
    </lineage>
</organism>
<dbReference type="RefSeq" id="WP_014134485.1">
    <property type="nucleotide sequence ID" value="NC_016109.1"/>
</dbReference>
<dbReference type="eggNOG" id="COG3209">
    <property type="taxonomic scope" value="Bacteria"/>
</dbReference>
<dbReference type="AlphaFoldDB" id="E4N7I6"/>
<feature type="domain" description="Deoxyribonuclease NucA/NucB" evidence="2">
    <location>
        <begin position="166"/>
        <end position="209"/>
    </location>
</feature>
<accession>E4N7I6</accession>
<dbReference type="Proteomes" id="UP000007076">
    <property type="component" value="Chromosome"/>
</dbReference>
<feature type="compositionally biased region" description="Basic and acidic residues" evidence="1">
    <location>
        <begin position="143"/>
        <end position="157"/>
    </location>
</feature>
<evidence type="ECO:0000313" key="3">
    <source>
        <dbReference type="EMBL" id="BAJ27167.1"/>
    </source>
</evidence>
<keyword evidence="4" id="KW-1185">Reference proteome</keyword>
<sequence>MTHPIAKALEEAAEKIGMRLSKEAGQAVADMYEQAGQGTAKVVKHIVEADLAHQRELIKLAQRVGKNDGMIGPGARARVVRQAEARTRLAGHFGVRADYDAEIVVDRARFPESARHIEEAQQGTIWRGDRSQPGRPKPSILTIDKDEAHADANRADSLRGIATRPPDDRDEYPPAMYREGGKGASVKYIPSSDNQGSGSSMGSAVRGLWDGARVRIRVR</sequence>
<proteinExistence type="predicted"/>
<gene>
    <name evidence="3" type="ordered locus">KSE_13380</name>
</gene>
<dbReference type="PATRIC" id="fig|452652.3.peg.1333"/>
<feature type="region of interest" description="Disordered" evidence="1">
    <location>
        <begin position="119"/>
        <end position="205"/>
    </location>
</feature>
<evidence type="ECO:0000313" key="4">
    <source>
        <dbReference type="Proteomes" id="UP000007076"/>
    </source>
</evidence>
<dbReference type="HOGENOM" id="CLU_1260044_0_0_11"/>
<evidence type="ECO:0000259" key="2">
    <source>
        <dbReference type="Pfam" id="PF14040"/>
    </source>
</evidence>
<dbReference type="EMBL" id="AP010968">
    <property type="protein sequence ID" value="BAJ27167.1"/>
    <property type="molecule type" value="Genomic_DNA"/>
</dbReference>
<feature type="compositionally biased region" description="Polar residues" evidence="1">
    <location>
        <begin position="191"/>
        <end position="202"/>
    </location>
</feature>
<dbReference type="Pfam" id="PF14040">
    <property type="entry name" value="DNase_NucA_NucB"/>
    <property type="match status" value="1"/>
</dbReference>
<dbReference type="STRING" id="452652.KSE_13380"/>
<dbReference type="KEGG" id="ksk:KSE_13380"/>